<protein>
    <submittedName>
        <fullName evidence="2">Uncharacterized protein</fullName>
    </submittedName>
</protein>
<proteinExistence type="predicted"/>
<name>A0A6L9QVF1_9ACTN</name>
<gene>
    <name evidence="2" type="ORF">G3I70_44295</name>
</gene>
<dbReference type="AlphaFoldDB" id="A0A6L9QVF1"/>
<dbReference type="EMBL" id="JAAGLI010001190">
    <property type="protein sequence ID" value="NEA29475.1"/>
    <property type="molecule type" value="Genomic_DNA"/>
</dbReference>
<comment type="caution">
    <text evidence="2">The sequence shown here is derived from an EMBL/GenBank/DDBJ whole genome shotgun (WGS) entry which is preliminary data.</text>
</comment>
<reference evidence="2 3" key="1">
    <citation type="submission" date="2020-01" db="EMBL/GenBank/DDBJ databases">
        <title>Insect and environment-associated Actinomycetes.</title>
        <authorList>
            <person name="Currrie C."/>
            <person name="Chevrette M."/>
            <person name="Carlson C."/>
            <person name="Stubbendieck R."/>
            <person name="Wendt-Pienkowski E."/>
        </authorList>
    </citation>
    <scope>NUCLEOTIDE SEQUENCE [LARGE SCALE GENOMIC DNA]</scope>
    <source>
        <strain evidence="2 3">SID10258</strain>
    </source>
</reference>
<organism evidence="2 3">
    <name type="scientific">Actinomadura bangladeshensis</name>
    <dbReference type="NCBI Taxonomy" id="453573"/>
    <lineage>
        <taxon>Bacteria</taxon>
        <taxon>Bacillati</taxon>
        <taxon>Actinomycetota</taxon>
        <taxon>Actinomycetes</taxon>
        <taxon>Streptosporangiales</taxon>
        <taxon>Thermomonosporaceae</taxon>
        <taxon>Actinomadura</taxon>
    </lineage>
</organism>
<accession>A0A6L9QVF1</accession>
<evidence type="ECO:0000313" key="3">
    <source>
        <dbReference type="Proteomes" id="UP000475532"/>
    </source>
</evidence>
<dbReference type="RefSeq" id="WP_163064176.1">
    <property type="nucleotide sequence ID" value="NZ_JAAGLI010001190.1"/>
</dbReference>
<feature type="region of interest" description="Disordered" evidence="1">
    <location>
        <begin position="15"/>
        <end position="37"/>
    </location>
</feature>
<sequence length="253" mass="27419">MTSISVPTCNGCARLTTRNIPQPRRPRISTATSNNGHHTIRPALRTIAAKLRAIFGTRTKNTRPSRQAFPQDNTSNETGLLARTFGHPDGAGFIGPGADALLRGIFTEALASKADVEQIITTRTDLDRLFGDAFDECLASAHAPRLSIMESLEDAIEHLELQAEMTKLISTTSALSMDAPVIVWLATPGPDADVVHETLRHRPDENLLALLSGPWPYGPTHLIEKTGPRPLPNSPLLLLSPQEAIKRLSTGHP</sequence>
<dbReference type="Proteomes" id="UP000475532">
    <property type="component" value="Unassembled WGS sequence"/>
</dbReference>
<evidence type="ECO:0000256" key="1">
    <source>
        <dbReference type="SAM" id="MobiDB-lite"/>
    </source>
</evidence>
<evidence type="ECO:0000313" key="2">
    <source>
        <dbReference type="EMBL" id="NEA29475.1"/>
    </source>
</evidence>